<dbReference type="PANTHER" id="PTHR12714:SF24">
    <property type="entry name" value="SLR1182 PROTEIN"/>
    <property type="match status" value="1"/>
</dbReference>
<sequence>MKFLELKIPPVILVLVFILSMLALRQYSPEIGFEYNTRLILFILISVLSALMSLSGVMHFRTAKTTVDPRNPEKSAMLVTNGIYRYTRNPMYLGFVFFLTGFSIFLNSAYSLILVPIFIIYITLFQIIPEEKILLKIFAQEFIKYKNSVRRWL</sequence>
<dbReference type="RefSeq" id="WP_301418342.1">
    <property type="nucleotide sequence ID" value="NZ_CP098023.1"/>
</dbReference>
<evidence type="ECO:0000256" key="5">
    <source>
        <dbReference type="SAM" id="Phobius"/>
    </source>
</evidence>
<dbReference type="InterPro" id="IPR007318">
    <property type="entry name" value="Phopholipid_MeTrfase"/>
</dbReference>
<comment type="subcellular location">
    <subcellularLocation>
        <location evidence="1">Endomembrane system</location>
        <topology evidence="1">Multi-pass membrane protein</topology>
    </subcellularLocation>
</comment>
<evidence type="ECO:0000256" key="1">
    <source>
        <dbReference type="ARBA" id="ARBA00004127"/>
    </source>
</evidence>
<proteinExistence type="predicted"/>
<feature type="transmembrane region" description="Helical" evidence="5">
    <location>
        <begin position="6"/>
        <end position="27"/>
    </location>
</feature>
<accession>A0ABY9EE21</accession>
<evidence type="ECO:0000256" key="3">
    <source>
        <dbReference type="ARBA" id="ARBA00022989"/>
    </source>
</evidence>
<organism evidence="6 7">
    <name type="scientific">Microbulbifer spongiae</name>
    <dbReference type="NCBI Taxonomy" id="2944933"/>
    <lineage>
        <taxon>Bacteria</taxon>
        <taxon>Pseudomonadati</taxon>
        <taxon>Pseudomonadota</taxon>
        <taxon>Gammaproteobacteria</taxon>
        <taxon>Cellvibrionales</taxon>
        <taxon>Microbulbiferaceae</taxon>
        <taxon>Microbulbifer</taxon>
    </lineage>
</organism>
<feature type="transmembrane region" description="Helical" evidence="5">
    <location>
        <begin position="39"/>
        <end position="60"/>
    </location>
</feature>
<evidence type="ECO:0000313" key="6">
    <source>
        <dbReference type="EMBL" id="WKD51249.1"/>
    </source>
</evidence>
<reference evidence="6 7" key="1">
    <citation type="submission" date="2022-05" db="EMBL/GenBank/DDBJ databases">
        <title>Microbulbifer sp. nov., isolated from sponge.</title>
        <authorList>
            <person name="Gao L."/>
        </authorList>
    </citation>
    <scope>NUCLEOTIDE SEQUENCE [LARGE SCALE GENOMIC DNA]</scope>
    <source>
        <strain evidence="6 7">MI-G</strain>
    </source>
</reference>
<dbReference type="EMBL" id="CP098023">
    <property type="protein sequence ID" value="WKD51249.1"/>
    <property type="molecule type" value="Genomic_DNA"/>
</dbReference>
<protein>
    <submittedName>
        <fullName evidence="6">Isoprenylcysteine carboxylmethyltransferase family protein</fullName>
    </submittedName>
</protein>
<evidence type="ECO:0000256" key="4">
    <source>
        <dbReference type="ARBA" id="ARBA00023136"/>
    </source>
</evidence>
<feature type="transmembrane region" description="Helical" evidence="5">
    <location>
        <begin position="91"/>
        <end position="124"/>
    </location>
</feature>
<dbReference type="PANTHER" id="PTHR12714">
    <property type="entry name" value="PROTEIN-S ISOPRENYLCYSTEINE O-METHYLTRANSFERASE"/>
    <property type="match status" value="1"/>
</dbReference>
<evidence type="ECO:0000313" key="7">
    <source>
        <dbReference type="Proteomes" id="UP001321520"/>
    </source>
</evidence>
<dbReference type="Pfam" id="PF04191">
    <property type="entry name" value="PEMT"/>
    <property type="match status" value="1"/>
</dbReference>
<evidence type="ECO:0000256" key="2">
    <source>
        <dbReference type="ARBA" id="ARBA00022692"/>
    </source>
</evidence>
<dbReference type="Proteomes" id="UP001321520">
    <property type="component" value="Chromosome"/>
</dbReference>
<name>A0ABY9EE21_9GAMM</name>
<keyword evidence="2 5" id="KW-0812">Transmembrane</keyword>
<dbReference type="Gene3D" id="1.20.120.1630">
    <property type="match status" value="1"/>
</dbReference>
<keyword evidence="4 5" id="KW-0472">Membrane</keyword>
<keyword evidence="7" id="KW-1185">Reference proteome</keyword>
<gene>
    <name evidence="6" type="ORF">M8T91_07485</name>
</gene>
<keyword evidence="3 5" id="KW-1133">Transmembrane helix</keyword>